<dbReference type="GO" id="GO:0003677">
    <property type="term" value="F:DNA binding"/>
    <property type="evidence" value="ECO:0007669"/>
    <property type="project" value="UniProtKB-KW"/>
</dbReference>
<name>A0A1G6TDK0_9FIRM</name>
<dbReference type="InterPro" id="IPR013762">
    <property type="entry name" value="Integrase-like_cat_sf"/>
</dbReference>
<dbReference type="PANTHER" id="PTHR30349:SF41">
    <property type="entry name" value="INTEGRASE_RECOMBINASE PROTEIN MJ0367-RELATED"/>
    <property type="match status" value="1"/>
</dbReference>
<dbReference type="PANTHER" id="PTHR30349">
    <property type="entry name" value="PHAGE INTEGRASE-RELATED"/>
    <property type="match status" value="1"/>
</dbReference>
<comment type="similarity">
    <text evidence="1">Belongs to the 'phage' integrase family.</text>
</comment>
<dbReference type="EMBL" id="FNEH01000048">
    <property type="protein sequence ID" value="SDJ35498.1"/>
    <property type="molecule type" value="Genomic_DNA"/>
</dbReference>
<dbReference type="Proteomes" id="UP000324896">
    <property type="component" value="Unassembled WGS sequence"/>
</dbReference>
<dbReference type="GO" id="GO:0006310">
    <property type="term" value="P:DNA recombination"/>
    <property type="evidence" value="ECO:0007669"/>
    <property type="project" value="UniProtKB-KW"/>
</dbReference>
<keyword evidence="2" id="KW-0238">DNA-binding</keyword>
<dbReference type="EMBL" id="FMYT01000041">
    <property type="protein sequence ID" value="SDD26606.1"/>
    <property type="molecule type" value="Genomic_DNA"/>
</dbReference>
<evidence type="ECO:0000313" key="9">
    <source>
        <dbReference type="Proteomes" id="UP000247389"/>
    </source>
</evidence>
<evidence type="ECO:0000313" key="6">
    <source>
        <dbReference type="EMBL" id="SDD26606.1"/>
    </source>
</evidence>
<dbReference type="RefSeq" id="WP_089656217.1">
    <property type="nucleotide sequence ID" value="NZ_FMYT01000041.1"/>
</dbReference>
<dbReference type="AlphaFoldDB" id="A0A1G6TDK0"/>
<gene>
    <name evidence="5" type="ORF">C8C78_1537</name>
    <name evidence="6" type="ORF">SAMN04488597_1418</name>
    <name evidence="7" type="ORF">SAMN04515654_1488</name>
</gene>
<dbReference type="InterPro" id="IPR050090">
    <property type="entry name" value="Tyrosine_recombinase_XerCD"/>
</dbReference>
<evidence type="ECO:0000313" key="8">
    <source>
        <dbReference type="Proteomes" id="UP000198945"/>
    </source>
</evidence>
<dbReference type="EMBL" id="QICM01000053">
    <property type="protein sequence ID" value="PXV60911.1"/>
    <property type="molecule type" value="Genomic_DNA"/>
</dbReference>
<dbReference type="Proteomes" id="UP000198945">
    <property type="component" value="Unassembled WGS sequence"/>
</dbReference>
<sequence length="317" mass="37708">MEFKSIYAVLLKQYIEFKRNIGYDYKDIATFKIFDRFILQYEVTEIGLTKDITDEWSKKRENEADTTRYKRVNVIKNFSIYLNKLGYQSFIPEQIKFKKTTFTPHIFSNHEIKAFFEACDNFKFKEKSNTRYVMPVVFRMIYGCGLRVNEALSLKTEDVNLTEKYIIIRNAKNDRDRILPLSESLTDICLLYKEKCLSKNLIEKYFFSQYNGERYASDTIYKWFRKILWEANISHGGKGKGPRVHDFRHTFSVHSLIKMSESDLDLYYSLPILSQYLGHQSLEATDKYVRLTSDMYPELIKEINNLCSYIFPEVKLP</sequence>
<feature type="domain" description="Tyr recombinase" evidence="4">
    <location>
        <begin position="102"/>
        <end position="301"/>
    </location>
</feature>
<dbReference type="InterPro" id="IPR002104">
    <property type="entry name" value="Integrase_catalytic"/>
</dbReference>
<dbReference type="Pfam" id="PF00589">
    <property type="entry name" value="Phage_integrase"/>
    <property type="match status" value="1"/>
</dbReference>
<keyword evidence="3" id="KW-0233">DNA recombination</keyword>
<protein>
    <submittedName>
        <fullName evidence="6">Site-specific recombinase XerD</fullName>
    </submittedName>
</protein>
<dbReference type="Proteomes" id="UP000247389">
    <property type="component" value="Unassembled WGS sequence"/>
</dbReference>
<dbReference type="InterPro" id="IPR011010">
    <property type="entry name" value="DNA_brk_join_enz"/>
</dbReference>
<dbReference type="GO" id="GO:0015074">
    <property type="term" value="P:DNA integration"/>
    <property type="evidence" value="ECO:0007669"/>
    <property type="project" value="InterPro"/>
</dbReference>
<dbReference type="SUPFAM" id="SSF56349">
    <property type="entry name" value="DNA breaking-rejoining enzymes"/>
    <property type="match status" value="1"/>
</dbReference>
<evidence type="ECO:0000313" key="7">
    <source>
        <dbReference type="EMBL" id="SDJ35498.1"/>
    </source>
</evidence>
<accession>A0A1G6TDK0</accession>
<dbReference type="Gene3D" id="1.10.443.10">
    <property type="entry name" value="Intergrase catalytic core"/>
    <property type="match status" value="1"/>
</dbReference>
<reference evidence="7 8" key="1">
    <citation type="submission" date="2016-10" db="EMBL/GenBank/DDBJ databases">
        <authorList>
            <person name="de Groot N.N."/>
        </authorList>
    </citation>
    <scope>NUCLEOTIDE SEQUENCE [LARGE SCALE GENOMIC DNA]</scope>
    <source>
        <strain evidence="7 8">WG7</strain>
    </source>
</reference>
<evidence type="ECO:0000259" key="4">
    <source>
        <dbReference type="PROSITE" id="PS51898"/>
    </source>
</evidence>
<reference evidence="6 10" key="2">
    <citation type="submission" date="2016-10" db="EMBL/GenBank/DDBJ databases">
        <authorList>
            <person name="Varghese N."/>
            <person name="Submissions S."/>
        </authorList>
    </citation>
    <scope>NUCLEOTIDE SEQUENCE [LARGE SCALE GENOMIC DNA]</scope>
    <source>
        <strain evidence="6 10">WG10</strain>
    </source>
</reference>
<reference evidence="5 9" key="3">
    <citation type="submission" date="2018-04" db="EMBL/GenBank/DDBJ databases">
        <title>Subsurface microbial communities from deep shales in Ohio and West Virginia, USA.</title>
        <authorList>
            <person name="Wrighton K."/>
        </authorList>
    </citation>
    <scope>NUCLEOTIDE SEQUENCE [LARGE SCALE GENOMIC DNA]</scope>
    <source>
        <strain evidence="5 9">MSL28</strain>
    </source>
</reference>
<evidence type="ECO:0000256" key="3">
    <source>
        <dbReference type="ARBA" id="ARBA00023172"/>
    </source>
</evidence>
<evidence type="ECO:0000256" key="1">
    <source>
        <dbReference type="ARBA" id="ARBA00008857"/>
    </source>
</evidence>
<proteinExistence type="inferred from homology"/>
<evidence type="ECO:0000313" key="5">
    <source>
        <dbReference type="EMBL" id="PXV60911.1"/>
    </source>
</evidence>
<organism evidence="6 10">
    <name type="scientific">Halanaerobium congolense</name>
    <dbReference type="NCBI Taxonomy" id="54121"/>
    <lineage>
        <taxon>Bacteria</taxon>
        <taxon>Bacillati</taxon>
        <taxon>Bacillota</taxon>
        <taxon>Clostridia</taxon>
        <taxon>Halanaerobiales</taxon>
        <taxon>Halanaerobiaceae</taxon>
        <taxon>Halanaerobium</taxon>
    </lineage>
</organism>
<evidence type="ECO:0000313" key="10">
    <source>
        <dbReference type="Proteomes" id="UP000324896"/>
    </source>
</evidence>
<dbReference type="PROSITE" id="PS51898">
    <property type="entry name" value="TYR_RECOMBINASE"/>
    <property type="match status" value="1"/>
</dbReference>
<evidence type="ECO:0000256" key="2">
    <source>
        <dbReference type="ARBA" id="ARBA00023125"/>
    </source>
</evidence>